<reference evidence="2" key="1">
    <citation type="submission" date="2018-08" db="EMBL/GenBank/DDBJ databases">
        <authorList>
            <person name="Rossello M."/>
        </authorList>
    </citation>
    <scope>NUCLEOTIDE SEQUENCE [LARGE SCALE GENOMIC DNA]</scope>
    <source>
        <strain evidence="2">cv. Chinese Spring</strain>
    </source>
</reference>
<dbReference type="PANTHER" id="PTHR33110">
    <property type="entry name" value="F-BOX/KELCH-REPEAT PROTEIN-RELATED"/>
    <property type="match status" value="1"/>
</dbReference>
<dbReference type="AlphaFoldDB" id="A0A3B6D5G9"/>
<accession>A0A3B6D5G9</accession>
<dbReference type="EnsemblPlants" id="TraesCS2D02G058800.1">
    <property type="protein sequence ID" value="TraesCS2D02G058800.1.cds1"/>
    <property type="gene ID" value="TraesCS2D02G058800"/>
</dbReference>
<dbReference type="Gramene" id="TraesWEE_scaffold_033666_01G000100.1">
    <property type="protein sequence ID" value="TraesWEE_scaffold_033666_01G000100.1"/>
    <property type="gene ID" value="TraesWEE_scaffold_033666_01G000100"/>
</dbReference>
<dbReference type="OMA" id="MLMAKRA"/>
<dbReference type="SUPFAM" id="SSF81383">
    <property type="entry name" value="F-box domain"/>
    <property type="match status" value="1"/>
</dbReference>
<dbReference type="Gramene" id="TraesRN2D0100125300.1">
    <property type="protein sequence ID" value="TraesRN2D0100125300.1"/>
    <property type="gene ID" value="TraesRN2D0100125300"/>
</dbReference>
<dbReference type="Gramene" id="TraesCAD_scaffold_060137_01G000200.1">
    <property type="protein sequence ID" value="TraesCAD_scaffold_060137_01G000200.1"/>
    <property type="gene ID" value="TraesCAD_scaffold_060137_01G000200"/>
</dbReference>
<dbReference type="InterPro" id="IPR036047">
    <property type="entry name" value="F-box-like_dom_sf"/>
</dbReference>
<dbReference type="Gramene" id="TraesCLE_scaffold_049932_01G000400.1">
    <property type="protein sequence ID" value="TraesCLE_scaffold_049932_01G000400.1"/>
    <property type="gene ID" value="TraesCLE_scaffold_049932_01G000400"/>
</dbReference>
<dbReference type="Gramene" id="TraesROB_scaffold_023278_01G000100.1">
    <property type="protein sequence ID" value="TraesROB_scaffold_023278_01G000100.1"/>
    <property type="gene ID" value="TraesROB_scaffold_023278_01G000100"/>
</dbReference>
<organism evidence="2">
    <name type="scientific">Triticum aestivum</name>
    <name type="common">Wheat</name>
    <dbReference type="NCBI Taxonomy" id="4565"/>
    <lineage>
        <taxon>Eukaryota</taxon>
        <taxon>Viridiplantae</taxon>
        <taxon>Streptophyta</taxon>
        <taxon>Embryophyta</taxon>
        <taxon>Tracheophyta</taxon>
        <taxon>Spermatophyta</taxon>
        <taxon>Magnoliopsida</taxon>
        <taxon>Liliopsida</taxon>
        <taxon>Poales</taxon>
        <taxon>Poaceae</taxon>
        <taxon>BOP clade</taxon>
        <taxon>Pooideae</taxon>
        <taxon>Triticodae</taxon>
        <taxon>Triticeae</taxon>
        <taxon>Triticinae</taxon>
        <taxon>Triticum</taxon>
    </lineage>
</organism>
<reference evidence="2" key="2">
    <citation type="submission" date="2018-10" db="UniProtKB">
        <authorList>
            <consortium name="EnsemblPlants"/>
        </authorList>
    </citation>
    <scope>IDENTIFICATION</scope>
</reference>
<evidence type="ECO:0000259" key="1">
    <source>
        <dbReference type="Pfam" id="PF03478"/>
    </source>
</evidence>
<evidence type="ECO:0000313" key="3">
    <source>
        <dbReference type="Proteomes" id="UP000019116"/>
    </source>
</evidence>
<keyword evidence="3" id="KW-1185">Reference proteome</keyword>
<dbReference type="Gramene" id="TraesCS2D03G0113000.1">
    <property type="protein sequence ID" value="TraesCS2D03G0113000.1.CDS1"/>
    <property type="gene ID" value="TraesCS2D03G0113000"/>
</dbReference>
<proteinExistence type="predicted"/>
<protein>
    <recommendedName>
        <fullName evidence="1">KIB1-4 beta-propeller domain-containing protein</fullName>
    </recommendedName>
</protein>
<dbReference type="InterPro" id="IPR005174">
    <property type="entry name" value="KIB1-4_b-propeller"/>
</dbReference>
<dbReference type="PANTHER" id="PTHR33110:SF147">
    <property type="entry name" value="DUF295 DOMAIN-CONTAINING PROTEIN"/>
    <property type="match status" value="1"/>
</dbReference>
<dbReference type="Pfam" id="PF03478">
    <property type="entry name" value="Beta-prop_KIB1-4"/>
    <property type="match status" value="1"/>
</dbReference>
<dbReference type="OrthoDB" id="642536at2759"/>
<dbReference type="Gramene" id="TraesCS2D02G058800.1">
    <property type="protein sequence ID" value="TraesCS2D02G058800.1.cds1"/>
    <property type="gene ID" value="TraesCS2D02G058800"/>
</dbReference>
<feature type="domain" description="KIB1-4 beta-propeller" evidence="1">
    <location>
        <begin position="100"/>
        <end position="345"/>
    </location>
</feature>
<dbReference type="Gene3D" id="1.20.1280.50">
    <property type="match status" value="1"/>
</dbReference>
<name>A0A3B6D5G9_WHEAT</name>
<dbReference type="Proteomes" id="UP000019116">
    <property type="component" value="Chromosome 2D"/>
</dbReference>
<evidence type="ECO:0000313" key="2">
    <source>
        <dbReference type="EnsemblPlants" id="TraesCS2D02G058800.1.cds1"/>
    </source>
</evidence>
<sequence length="406" mass="46152">MHKPSCGQIKSRTTKMAAQLSTSAAVAAADDTWSKLPADLLGEVYGRIVSPLDRVRFTVVCRSWRVVKSRQQPAPTLPWLIFSSYHGGAMRVFCPMDGVSLRLQLPPEAVHNRLVGFHDGGWIAAASSRDGGAGDWLTIVNLYSGVEAPLSAKQRATPYMDKLVCSERPTSNRCIIAVTTAGLAVCKVGCRNHNWWRSRERNHYYDIAFYDGKLCGLLRRSLQIYTISMTKNSDLVVSITYELDMNQLPKCVGSDDVSYIFKHGDRMLMAKRAQWTTVQNRLFFKVFELIKNTRYDYSWVEVTTLDDHALFLSTNCSKMVYVPADRRGGVERNHIYYNHLNLPGDTNRICNDVQLMKCHYSEHLYCRKDKKINGVDRIKSTGYYRTSNYNITNDSAGLMWLLPPEF</sequence>